<sequence length="88" mass="9686">MDAKKLREKAAGGNDDGDNDSDIDVPAPGPTRCEALQATLTLRKYLGIFNEPFARKLEVMLGSFGQQTVAVEMQGMKDTTLTDYFSRK</sequence>
<name>A0A9P7DPK1_9AGAM</name>
<dbReference type="RefSeq" id="XP_041164115.1">
    <property type="nucleotide sequence ID" value="XM_041297383.1"/>
</dbReference>
<organism evidence="2 3">
    <name type="scientific">Suillus plorans</name>
    <dbReference type="NCBI Taxonomy" id="116603"/>
    <lineage>
        <taxon>Eukaryota</taxon>
        <taxon>Fungi</taxon>
        <taxon>Dikarya</taxon>
        <taxon>Basidiomycota</taxon>
        <taxon>Agaricomycotina</taxon>
        <taxon>Agaricomycetes</taxon>
        <taxon>Agaricomycetidae</taxon>
        <taxon>Boletales</taxon>
        <taxon>Suillineae</taxon>
        <taxon>Suillaceae</taxon>
        <taxon>Suillus</taxon>
    </lineage>
</organism>
<dbReference type="Proteomes" id="UP000719766">
    <property type="component" value="Unassembled WGS sequence"/>
</dbReference>
<keyword evidence="3" id="KW-1185">Reference proteome</keyword>
<reference evidence="2" key="1">
    <citation type="journal article" date="2020" name="New Phytol.">
        <title>Comparative genomics reveals dynamic genome evolution in host specialist ectomycorrhizal fungi.</title>
        <authorList>
            <person name="Lofgren L.A."/>
            <person name="Nguyen N.H."/>
            <person name="Vilgalys R."/>
            <person name="Ruytinx J."/>
            <person name="Liao H.L."/>
            <person name="Branco S."/>
            <person name="Kuo A."/>
            <person name="LaButti K."/>
            <person name="Lipzen A."/>
            <person name="Andreopoulos W."/>
            <person name="Pangilinan J."/>
            <person name="Riley R."/>
            <person name="Hundley H."/>
            <person name="Na H."/>
            <person name="Barry K."/>
            <person name="Grigoriev I.V."/>
            <person name="Stajich J.E."/>
            <person name="Kennedy P.G."/>
        </authorList>
    </citation>
    <scope>NUCLEOTIDE SEQUENCE</scope>
    <source>
        <strain evidence="2">S12</strain>
    </source>
</reference>
<feature type="region of interest" description="Disordered" evidence="1">
    <location>
        <begin position="1"/>
        <end position="30"/>
    </location>
</feature>
<feature type="compositionally biased region" description="Basic and acidic residues" evidence="1">
    <location>
        <begin position="1"/>
        <end position="10"/>
    </location>
</feature>
<gene>
    <name evidence="2" type="ORF">HD556DRAFT_1230904</name>
</gene>
<evidence type="ECO:0000313" key="2">
    <source>
        <dbReference type="EMBL" id="KAG1799892.1"/>
    </source>
</evidence>
<dbReference type="GeneID" id="64591147"/>
<dbReference type="EMBL" id="JABBWE010000010">
    <property type="protein sequence ID" value="KAG1799892.1"/>
    <property type="molecule type" value="Genomic_DNA"/>
</dbReference>
<dbReference type="OrthoDB" id="162969at2759"/>
<accession>A0A9P7DPK1</accession>
<proteinExistence type="predicted"/>
<comment type="caution">
    <text evidence="2">The sequence shown here is derived from an EMBL/GenBank/DDBJ whole genome shotgun (WGS) entry which is preliminary data.</text>
</comment>
<evidence type="ECO:0000313" key="3">
    <source>
        <dbReference type="Proteomes" id="UP000719766"/>
    </source>
</evidence>
<dbReference type="AlphaFoldDB" id="A0A9P7DPK1"/>
<protein>
    <submittedName>
        <fullName evidence="2">Uncharacterized protein</fullName>
    </submittedName>
</protein>
<evidence type="ECO:0000256" key="1">
    <source>
        <dbReference type="SAM" id="MobiDB-lite"/>
    </source>
</evidence>